<gene>
    <name evidence="2" type="ORF">F960_00084</name>
</gene>
<evidence type="ECO:0000313" key="2">
    <source>
        <dbReference type="EMBL" id="ENV35697.1"/>
    </source>
</evidence>
<dbReference type="GeneID" id="84211630"/>
<dbReference type="Proteomes" id="UP000013117">
    <property type="component" value="Unassembled WGS sequence"/>
</dbReference>
<evidence type="ECO:0000313" key="3">
    <source>
        <dbReference type="Proteomes" id="UP000013117"/>
    </source>
</evidence>
<comment type="caution">
    <text evidence="2">The sequence shown here is derived from an EMBL/GenBank/DDBJ whole genome shotgun (WGS) entry which is preliminary data.</text>
</comment>
<dbReference type="OrthoDB" id="9942561at2"/>
<organism evidence="2 3">
    <name type="scientific">Acinetobacter gerneri DSM 14967 = CIP 107464 = MTCC 9824</name>
    <dbReference type="NCBI Taxonomy" id="1120926"/>
    <lineage>
        <taxon>Bacteria</taxon>
        <taxon>Pseudomonadati</taxon>
        <taxon>Pseudomonadota</taxon>
        <taxon>Gammaproteobacteria</taxon>
        <taxon>Moraxellales</taxon>
        <taxon>Moraxellaceae</taxon>
        <taxon>Acinetobacter</taxon>
    </lineage>
</organism>
<protein>
    <submittedName>
        <fullName evidence="2">Uncharacterized protein</fullName>
    </submittedName>
</protein>
<evidence type="ECO:0000256" key="1">
    <source>
        <dbReference type="SAM" id="SignalP"/>
    </source>
</evidence>
<feature type="chain" id="PRO_5004137081" evidence="1">
    <location>
        <begin position="18"/>
        <end position="139"/>
    </location>
</feature>
<dbReference type="PATRIC" id="fig|1120926.3.peg.69"/>
<name>N8YFV0_9GAMM</name>
<dbReference type="HOGENOM" id="CLU_1840767_0_0_6"/>
<reference evidence="2 3" key="1">
    <citation type="submission" date="2013-02" db="EMBL/GenBank/DDBJ databases">
        <title>The Genome Sequence of Acinetobacter gerneri CIP 107464.</title>
        <authorList>
            <consortium name="The Broad Institute Genome Sequencing Platform"/>
            <consortium name="The Broad Institute Genome Sequencing Center for Infectious Disease"/>
            <person name="Cerqueira G."/>
            <person name="Feldgarden M."/>
            <person name="Courvalin P."/>
            <person name="Perichon B."/>
            <person name="Grillot-Courvalin C."/>
            <person name="Clermont D."/>
            <person name="Rocha E."/>
            <person name="Yoon E.-J."/>
            <person name="Nemec A."/>
            <person name="Walker B."/>
            <person name="Young S.K."/>
            <person name="Zeng Q."/>
            <person name="Gargeya S."/>
            <person name="Fitzgerald M."/>
            <person name="Haas B."/>
            <person name="Abouelleil A."/>
            <person name="Alvarado L."/>
            <person name="Arachchi H.M."/>
            <person name="Berlin A.M."/>
            <person name="Chapman S.B."/>
            <person name="Dewar J."/>
            <person name="Goldberg J."/>
            <person name="Griggs A."/>
            <person name="Gujja S."/>
            <person name="Hansen M."/>
            <person name="Howarth C."/>
            <person name="Imamovic A."/>
            <person name="Larimer J."/>
            <person name="McCowan C."/>
            <person name="Murphy C."/>
            <person name="Neiman D."/>
            <person name="Pearson M."/>
            <person name="Priest M."/>
            <person name="Roberts A."/>
            <person name="Saif S."/>
            <person name="Shea T."/>
            <person name="Sisk P."/>
            <person name="Sykes S."/>
            <person name="Wortman J."/>
            <person name="Nusbaum C."/>
            <person name="Birren B."/>
        </authorList>
    </citation>
    <scope>NUCLEOTIDE SEQUENCE [LARGE SCALE GENOMIC DNA]</scope>
    <source>
        <strain evidence="2 3">CIP 107464</strain>
    </source>
</reference>
<sequence length="139" mass="15634">MKKIVLALLLACTGTSAYSESVYELAQAHCKKAETIASTAQTYRQLGMKASEATAKLMSVTVDMTDQEAREREEKQIFFIIQDAYMVSVYPTQSMKKQAISDFEERHYLACSQSFQNKINSKEKSVLQLDGTINPGYLK</sequence>
<accession>N8YFV0</accession>
<proteinExistence type="predicted"/>
<dbReference type="EMBL" id="APPN01000013">
    <property type="protein sequence ID" value="ENV35697.1"/>
    <property type="molecule type" value="Genomic_DNA"/>
</dbReference>
<keyword evidence="1" id="KW-0732">Signal</keyword>
<keyword evidence="3" id="KW-1185">Reference proteome</keyword>
<feature type="signal peptide" evidence="1">
    <location>
        <begin position="1"/>
        <end position="17"/>
    </location>
</feature>
<dbReference type="RefSeq" id="WP_004871216.1">
    <property type="nucleotide sequence ID" value="NZ_ASYY01000072.1"/>
</dbReference>
<dbReference type="AlphaFoldDB" id="N8YFV0"/>